<keyword evidence="5" id="KW-0804">Transcription</keyword>
<evidence type="ECO:0000256" key="1">
    <source>
        <dbReference type="ARBA" id="ARBA00004123"/>
    </source>
</evidence>
<organism evidence="10 11">
    <name type="scientific">Nepenthes gracilis</name>
    <name type="common">Slender pitcher plant</name>
    <dbReference type="NCBI Taxonomy" id="150966"/>
    <lineage>
        <taxon>Eukaryota</taxon>
        <taxon>Viridiplantae</taxon>
        <taxon>Streptophyta</taxon>
        <taxon>Embryophyta</taxon>
        <taxon>Tracheophyta</taxon>
        <taxon>Spermatophyta</taxon>
        <taxon>Magnoliopsida</taxon>
        <taxon>eudicotyledons</taxon>
        <taxon>Gunneridae</taxon>
        <taxon>Pentapetalae</taxon>
        <taxon>Caryophyllales</taxon>
        <taxon>Nepenthaceae</taxon>
        <taxon>Nepenthes</taxon>
    </lineage>
</organism>
<evidence type="ECO:0000259" key="8">
    <source>
        <dbReference type="PROSITE" id="PS50090"/>
    </source>
</evidence>
<evidence type="ECO:0000256" key="6">
    <source>
        <dbReference type="ARBA" id="ARBA00023242"/>
    </source>
</evidence>
<evidence type="ECO:0000256" key="5">
    <source>
        <dbReference type="ARBA" id="ARBA00023163"/>
    </source>
</evidence>
<evidence type="ECO:0000256" key="4">
    <source>
        <dbReference type="ARBA" id="ARBA00023125"/>
    </source>
</evidence>
<dbReference type="GO" id="GO:0080090">
    <property type="term" value="P:regulation of primary metabolic process"/>
    <property type="evidence" value="ECO:0007669"/>
    <property type="project" value="UniProtKB-ARBA"/>
</dbReference>
<dbReference type="InterPro" id="IPR001005">
    <property type="entry name" value="SANT/Myb"/>
</dbReference>
<comment type="subcellular location">
    <subcellularLocation>
        <location evidence="1">Nucleus</location>
    </subcellularLocation>
</comment>
<dbReference type="GO" id="GO:0051707">
    <property type="term" value="P:response to other organism"/>
    <property type="evidence" value="ECO:0007669"/>
    <property type="project" value="UniProtKB-ARBA"/>
</dbReference>
<feature type="domain" description="HTH myb-type" evidence="9">
    <location>
        <begin position="12"/>
        <end position="68"/>
    </location>
</feature>
<keyword evidence="3" id="KW-0805">Transcription regulation</keyword>
<comment type="caution">
    <text evidence="10">The sequence shown here is derived from an EMBL/GenBank/DDBJ whole genome shotgun (WGS) entry which is preliminary data.</text>
</comment>
<evidence type="ECO:0000256" key="2">
    <source>
        <dbReference type="ARBA" id="ARBA00022737"/>
    </source>
</evidence>
<dbReference type="GO" id="GO:0000976">
    <property type="term" value="F:transcription cis-regulatory region binding"/>
    <property type="evidence" value="ECO:0007669"/>
    <property type="project" value="UniProtKB-ARBA"/>
</dbReference>
<dbReference type="PROSITE" id="PS51294">
    <property type="entry name" value="HTH_MYB"/>
    <property type="match status" value="2"/>
</dbReference>
<name>A0AAD3RWG7_NEPGR</name>
<dbReference type="FunFam" id="1.10.10.60:FF:000001">
    <property type="entry name" value="MYB-related transcription factor"/>
    <property type="match status" value="1"/>
</dbReference>
<dbReference type="PANTHER" id="PTHR47994">
    <property type="entry name" value="F14D16.11-RELATED"/>
    <property type="match status" value="1"/>
</dbReference>
<dbReference type="FunFam" id="1.10.10.60:FF:000394">
    <property type="entry name" value="MYB transcription factor"/>
    <property type="match status" value="1"/>
</dbReference>
<dbReference type="InterPro" id="IPR015495">
    <property type="entry name" value="Myb_TF_plants"/>
</dbReference>
<feature type="domain" description="Myb-like" evidence="8">
    <location>
        <begin position="12"/>
        <end position="64"/>
    </location>
</feature>
<dbReference type="GO" id="GO:0005634">
    <property type="term" value="C:nucleus"/>
    <property type="evidence" value="ECO:0007669"/>
    <property type="project" value="UniProtKB-SubCell"/>
</dbReference>
<dbReference type="EMBL" id="BSYO01000002">
    <property type="protein sequence ID" value="GMH00152.1"/>
    <property type="molecule type" value="Genomic_DNA"/>
</dbReference>
<gene>
    <name evidence="10" type="ORF">Nepgr_001991</name>
</gene>
<dbReference type="InterPro" id="IPR009057">
    <property type="entry name" value="Homeodomain-like_sf"/>
</dbReference>
<dbReference type="Gene3D" id="1.10.10.60">
    <property type="entry name" value="Homeodomain-like"/>
    <property type="match status" value="2"/>
</dbReference>
<dbReference type="SUPFAM" id="SSF46689">
    <property type="entry name" value="Homeodomain-like"/>
    <property type="match status" value="1"/>
</dbReference>
<dbReference type="PANTHER" id="PTHR47994:SF5">
    <property type="entry name" value="F14D16.11-RELATED"/>
    <property type="match status" value="1"/>
</dbReference>
<proteinExistence type="predicted"/>
<keyword evidence="6" id="KW-0539">Nucleus</keyword>
<dbReference type="Pfam" id="PF00249">
    <property type="entry name" value="Myb_DNA-binding"/>
    <property type="match status" value="2"/>
</dbReference>
<evidence type="ECO:0000256" key="3">
    <source>
        <dbReference type="ARBA" id="ARBA00023015"/>
    </source>
</evidence>
<reference evidence="10" key="1">
    <citation type="submission" date="2023-05" db="EMBL/GenBank/DDBJ databases">
        <title>Nepenthes gracilis genome sequencing.</title>
        <authorList>
            <person name="Fukushima K."/>
        </authorList>
    </citation>
    <scope>NUCLEOTIDE SEQUENCE</scope>
    <source>
        <strain evidence="10">SING2019-196</strain>
    </source>
</reference>
<protein>
    <submittedName>
        <fullName evidence="10">Uncharacterized protein</fullName>
    </submittedName>
</protein>
<dbReference type="InterPro" id="IPR017930">
    <property type="entry name" value="Myb_dom"/>
</dbReference>
<sequence>MGRSSSSWDDRSSGLKKGPWSPEEDHKLVEYINQHGYRNWTTLPKLAGLNRCGKSCRLRWTNYLKPDIERGKFSQEEEQTILHLHSIYGNKWSVIAKSLPGRTDNKIKNYWNSCLKKRLIRMGIDPVTHLPKPDMLTTMRGLLLANLRSLVQQIPFDDQHAAEQSQSGFADLQNNQLNLVHPNIDQTALMDHTALFSPIIDQYSPQSQPHHVDPQVCFSDFLPPLINGDRTVEQRYSSDVSVVGHVEKYDYPATFSWVLTPPPGKTSDDSFVGGASSSFTSELTFEHLI</sequence>
<dbReference type="CDD" id="cd00167">
    <property type="entry name" value="SANT"/>
    <property type="match status" value="2"/>
</dbReference>
<feature type="domain" description="HTH myb-type" evidence="9">
    <location>
        <begin position="70"/>
        <end position="119"/>
    </location>
</feature>
<keyword evidence="4" id="KW-0238">DNA-binding</keyword>
<dbReference type="AlphaFoldDB" id="A0AAD3RWG7"/>
<evidence type="ECO:0000313" key="11">
    <source>
        <dbReference type="Proteomes" id="UP001279734"/>
    </source>
</evidence>
<dbReference type="SMART" id="SM00717">
    <property type="entry name" value="SANT"/>
    <property type="match status" value="2"/>
</dbReference>
<dbReference type="Proteomes" id="UP001279734">
    <property type="component" value="Unassembled WGS sequence"/>
</dbReference>
<evidence type="ECO:0000259" key="9">
    <source>
        <dbReference type="PROSITE" id="PS51294"/>
    </source>
</evidence>
<dbReference type="PROSITE" id="PS50090">
    <property type="entry name" value="MYB_LIKE"/>
    <property type="match status" value="2"/>
</dbReference>
<evidence type="ECO:0000313" key="10">
    <source>
        <dbReference type="EMBL" id="GMH00152.1"/>
    </source>
</evidence>
<feature type="region of interest" description="Disordered" evidence="7">
    <location>
        <begin position="1"/>
        <end position="21"/>
    </location>
</feature>
<evidence type="ECO:0000256" key="7">
    <source>
        <dbReference type="SAM" id="MobiDB-lite"/>
    </source>
</evidence>
<keyword evidence="2" id="KW-0677">Repeat</keyword>
<accession>A0AAD3RWG7</accession>
<feature type="domain" description="Myb-like" evidence="8">
    <location>
        <begin position="65"/>
        <end position="115"/>
    </location>
</feature>
<keyword evidence="11" id="KW-1185">Reference proteome</keyword>